<dbReference type="EMBL" id="BLLK01000022">
    <property type="protein sequence ID" value="GFH46218.1"/>
    <property type="molecule type" value="Genomic_DNA"/>
</dbReference>
<feature type="region of interest" description="Disordered" evidence="1">
    <location>
        <begin position="1"/>
        <end position="31"/>
    </location>
</feature>
<name>A0AAD3H137_9STRA</name>
<accession>A0AAD3H137</accession>
<comment type="caution">
    <text evidence="2">The sequence shown here is derived from an EMBL/GenBank/DDBJ whole genome shotgun (WGS) entry which is preliminary data.</text>
</comment>
<gene>
    <name evidence="2" type="ORF">CTEN210_02692</name>
</gene>
<evidence type="ECO:0000313" key="3">
    <source>
        <dbReference type="Proteomes" id="UP001054902"/>
    </source>
</evidence>
<sequence length="363" mass="41701">MARSKAQARKKKSTKAKPSLEKPGQHAKANQVVEIPATIECTICKEMKDREKYSKKQLKKFKDNAHKCIACVNEMQRPKPKQADGKKKAEMPKALAARFQVEKKQKKPCLLTPAEIVQKQKDMRAAALEELEKQEIEDPALKVDDSTPIPSEEVVANFYEIFENELEEREDWSEGPLKKIIDEYPSILNVKHNGQILTEWLCCQDNNAHRRDVLYEFIELGAKVTPKCYDSIVDLEEFIHELECLIMTGIFEVEGSREKKTLDQLAETCSYEEGSYDDPSLINLFFGRAKPGDHFGCGAIPAIFVQKTLKNLPFLEEGVTHAKDGPFAEILNRYLEDFPLDEPETVEKWRKKQKAFYESLFRK</sequence>
<feature type="compositionally biased region" description="Basic residues" evidence="1">
    <location>
        <begin position="1"/>
        <end position="15"/>
    </location>
</feature>
<reference evidence="2 3" key="1">
    <citation type="journal article" date="2021" name="Sci. Rep.">
        <title>The genome of the diatom Chaetoceros tenuissimus carries an ancient integrated fragment of an extant virus.</title>
        <authorList>
            <person name="Hongo Y."/>
            <person name="Kimura K."/>
            <person name="Takaki Y."/>
            <person name="Yoshida Y."/>
            <person name="Baba S."/>
            <person name="Kobayashi G."/>
            <person name="Nagasaki K."/>
            <person name="Hano T."/>
            <person name="Tomaru Y."/>
        </authorList>
    </citation>
    <scope>NUCLEOTIDE SEQUENCE [LARGE SCALE GENOMIC DNA]</scope>
    <source>
        <strain evidence="2 3">NIES-3715</strain>
    </source>
</reference>
<dbReference type="AlphaFoldDB" id="A0AAD3H137"/>
<keyword evidence="3" id="KW-1185">Reference proteome</keyword>
<dbReference type="Proteomes" id="UP001054902">
    <property type="component" value="Unassembled WGS sequence"/>
</dbReference>
<organism evidence="2 3">
    <name type="scientific">Chaetoceros tenuissimus</name>
    <dbReference type="NCBI Taxonomy" id="426638"/>
    <lineage>
        <taxon>Eukaryota</taxon>
        <taxon>Sar</taxon>
        <taxon>Stramenopiles</taxon>
        <taxon>Ochrophyta</taxon>
        <taxon>Bacillariophyta</taxon>
        <taxon>Coscinodiscophyceae</taxon>
        <taxon>Chaetocerotophycidae</taxon>
        <taxon>Chaetocerotales</taxon>
        <taxon>Chaetocerotaceae</taxon>
        <taxon>Chaetoceros</taxon>
    </lineage>
</organism>
<proteinExistence type="predicted"/>
<evidence type="ECO:0000256" key="1">
    <source>
        <dbReference type="SAM" id="MobiDB-lite"/>
    </source>
</evidence>
<evidence type="ECO:0000313" key="2">
    <source>
        <dbReference type="EMBL" id="GFH46218.1"/>
    </source>
</evidence>
<protein>
    <submittedName>
        <fullName evidence="2">Uncharacterized protein</fullName>
    </submittedName>
</protein>